<dbReference type="Pfam" id="PF22486">
    <property type="entry name" value="MATH_2"/>
    <property type="match status" value="1"/>
</dbReference>
<protein>
    <submittedName>
        <fullName evidence="2">E3 ubiquitin-protein ligase SIN-like</fullName>
    </submittedName>
</protein>
<dbReference type="InterPro" id="IPR008974">
    <property type="entry name" value="TRAF-like"/>
</dbReference>
<evidence type="ECO:0000259" key="1">
    <source>
        <dbReference type="PROSITE" id="PS50144"/>
    </source>
</evidence>
<dbReference type="PROSITE" id="PS50144">
    <property type="entry name" value="MATH"/>
    <property type="match status" value="1"/>
</dbReference>
<dbReference type="PANTHER" id="PTHR46162:SF40">
    <property type="entry name" value="TRAF-LIKE FAMILY PROTEIN"/>
    <property type="match status" value="1"/>
</dbReference>
<dbReference type="CDD" id="cd00121">
    <property type="entry name" value="MATH"/>
    <property type="match status" value="1"/>
</dbReference>
<sequence>MNNGENYISLYLAIVESETLQDPSNGYLVDDSCVFGAEVFVLTHTRSWESLSLVQPLPIGQKLSTTWEIENFTKFGKVVHESNIFTLGGREWYLRIYPNGYGDNKGKAVSLYLMPSNWAKNPTKAAVYVKYKLRILDRVHGKHAEHTDHNCFGALRYLGCGIGIGSIISLKDLQNPKNGFMVKDRLSVEVEFLMVSETKNFSESTSSAKE</sequence>
<dbReference type="OrthoDB" id="1883087at2759"/>
<gene>
    <name evidence="2" type="ORF">TorRG33x02_345150</name>
</gene>
<dbReference type="SUPFAM" id="SSF49599">
    <property type="entry name" value="TRAF domain-like"/>
    <property type="match status" value="2"/>
</dbReference>
<dbReference type="EMBL" id="JXTC01000753">
    <property type="protein sequence ID" value="PON38419.1"/>
    <property type="molecule type" value="Genomic_DNA"/>
</dbReference>
<organism evidence="2 3">
    <name type="scientific">Trema orientale</name>
    <name type="common">Charcoal tree</name>
    <name type="synonym">Celtis orientalis</name>
    <dbReference type="NCBI Taxonomy" id="63057"/>
    <lineage>
        <taxon>Eukaryota</taxon>
        <taxon>Viridiplantae</taxon>
        <taxon>Streptophyta</taxon>
        <taxon>Embryophyta</taxon>
        <taxon>Tracheophyta</taxon>
        <taxon>Spermatophyta</taxon>
        <taxon>Magnoliopsida</taxon>
        <taxon>eudicotyledons</taxon>
        <taxon>Gunneridae</taxon>
        <taxon>Pentapetalae</taxon>
        <taxon>rosids</taxon>
        <taxon>fabids</taxon>
        <taxon>Rosales</taxon>
        <taxon>Cannabaceae</taxon>
        <taxon>Trema</taxon>
    </lineage>
</organism>
<dbReference type="STRING" id="63057.A0A2P5APH2"/>
<evidence type="ECO:0000313" key="3">
    <source>
        <dbReference type="Proteomes" id="UP000237000"/>
    </source>
</evidence>
<keyword evidence="3" id="KW-1185">Reference proteome</keyword>
<proteinExistence type="predicted"/>
<dbReference type="PANTHER" id="PTHR46162">
    <property type="entry name" value="TRAF-LIKE FAMILY PROTEIN"/>
    <property type="match status" value="1"/>
</dbReference>
<accession>A0A2P5APH2</accession>
<comment type="caution">
    <text evidence="2">The sequence shown here is derived from an EMBL/GenBank/DDBJ whole genome shotgun (WGS) entry which is preliminary data.</text>
</comment>
<dbReference type="AlphaFoldDB" id="A0A2P5APH2"/>
<dbReference type="InterPro" id="IPR002083">
    <property type="entry name" value="MATH/TRAF_dom"/>
</dbReference>
<dbReference type="InParanoid" id="A0A2P5APH2"/>
<dbReference type="Proteomes" id="UP000237000">
    <property type="component" value="Unassembled WGS sequence"/>
</dbReference>
<reference evidence="3" key="1">
    <citation type="submission" date="2016-06" db="EMBL/GenBank/DDBJ databases">
        <title>Parallel loss of symbiosis genes in relatives of nitrogen-fixing non-legume Parasponia.</title>
        <authorList>
            <person name="Van Velzen R."/>
            <person name="Holmer R."/>
            <person name="Bu F."/>
            <person name="Rutten L."/>
            <person name="Van Zeijl A."/>
            <person name="Liu W."/>
            <person name="Santuari L."/>
            <person name="Cao Q."/>
            <person name="Sharma T."/>
            <person name="Shen D."/>
            <person name="Roswanjaya Y."/>
            <person name="Wardhani T."/>
            <person name="Kalhor M.S."/>
            <person name="Jansen J."/>
            <person name="Van den Hoogen J."/>
            <person name="Gungor B."/>
            <person name="Hartog M."/>
            <person name="Hontelez J."/>
            <person name="Verver J."/>
            <person name="Yang W.-C."/>
            <person name="Schijlen E."/>
            <person name="Repin R."/>
            <person name="Schilthuizen M."/>
            <person name="Schranz E."/>
            <person name="Heidstra R."/>
            <person name="Miyata K."/>
            <person name="Fedorova E."/>
            <person name="Kohlen W."/>
            <person name="Bisseling T."/>
            <person name="Smit S."/>
            <person name="Geurts R."/>
        </authorList>
    </citation>
    <scope>NUCLEOTIDE SEQUENCE [LARGE SCALE GENOMIC DNA]</scope>
    <source>
        <strain evidence="3">cv. RG33-2</strain>
    </source>
</reference>
<dbReference type="SMART" id="SM00061">
    <property type="entry name" value="MATH"/>
    <property type="match status" value="1"/>
</dbReference>
<evidence type="ECO:0000313" key="2">
    <source>
        <dbReference type="EMBL" id="PON38419.1"/>
    </source>
</evidence>
<feature type="domain" description="MATH" evidence="1">
    <location>
        <begin position="62"/>
        <end position="192"/>
    </location>
</feature>
<name>A0A2P5APH2_TREOI</name>
<dbReference type="Gene3D" id="2.60.210.10">
    <property type="entry name" value="Apoptosis, Tumor Necrosis Factor Receptor Associated Protein 2, Chain A"/>
    <property type="match status" value="2"/>
</dbReference>